<dbReference type="InterPro" id="IPR007441">
    <property type="entry name" value="EutH"/>
</dbReference>
<proteinExistence type="predicted"/>
<dbReference type="EMBL" id="RBVX01000096">
    <property type="protein sequence ID" value="RSL29087.1"/>
    <property type="molecule type" value="Genomic_DNA"/>
</dbReference>
<keyword evidence="3" id="KW-1185">Reference proteome</keyword>
<feature type="transmembrane region" description="Helical" evidence="1">
    <location>
        <begin position="334"/>
        <end position="352"/>
    </location>
</feature>
<feature type="transmembrane region" description="Helical" evidence="1">
    <location>
        <begin position="270"/>
        <end position="293"/>
    </location>
</feature>
<keyword evidence="1" id="KW-0812">Transmembrane</keyword>
<evidence type="ECO:0000313" key="2">
    <source>
        <dbReference type="EMBL" id="RSL29087.1"/>
    </source>
</evidence>
<organism evidence="2 3">
    <name type="scientific">Salibacterium salarium</name>
    <dbReference type="NCBI Taxonomy" id="284579"/>
    <lineage>
        <taxon>Bacteria</taxon>
        <taxon>Bacillati</taxon>
        <taxon>Bacillota</taxon>
        <taxon>Bacilli</taxon>
        <taxon>Bacillales</taxon>
        <taxon>Bacillaceae</taxon>
    </lineage>
</organism>
<dbReference type="AlphaFoldDB" id="A0A428MSF4"/>
<dbReference type="PANTHER" id="PTHR40089:SF1">
    <property type="entry name" value="ETHANOLAMINE PERMEASE EUTH-RELATED"/>
    <property type="match status" value="1"/>
</dbReference>
<dbReference type="Pfam" id="PF04346">
    <property type="entry name" value="EutH"/>
    <property type="match status" value="1"/>
</dbReference>
<feature type="transmembrane region" description="Helical" evidence="1">
    <location>
        <begin position="75"/>
        <end position="96"/>
    </location>
</feature>
<accession>A0A428MSF4</accession>
<feature type="transmembrane region" description="Helical" evidence="1">
    <location>
        <begin position="108"/>
        <end position="132"/>
    </location>
</feature>
<reference evidence="2 3" key="1">
    <citation type="submission" date="2018-10" db="EMBL/GenBank/DDBJ databases">
        <title>Draft genome sequence of Bacillus salarius IM0101, isolated from a hypersaline soil in Inner Mongolia, China.</title>
        <authorList>
            <person name="Yamprayoonswat W."/>
            <person name="Boonvisut S."/>
            <person name="Jumpathong W."/>
            <person name="Sittihan S."/>
            <person name="Ruangsuj P."/>
            <person name="Wanthongcharoen S."/>
            <person name="Thongpramul N."/>
            <person name="Pimmason S."/>
            <person name="Yu B."/>
            <person name="Yasawong M."/>
        </authorList>
    </citation>
    <scope>NUCLEOTIDE SEQUENCE [LARGE SCALE GENOMIC DNA]</scope>
    <source>
        <strain evidence="2 3">IM0101</strain>
    </source>
</reference>
<dbReference type="PANTHER" id="PTHR40089">
    <property type="entry name" value="ETHANOLAMINE UTILIZATION PROTEIN EUTH"/>
    <property type="match status" value="1"/>
</dbReference>
<feature type="transmembrane region" description="Helical" evidence="1">
    <location>
        <begin position="144"/>
        <end position="164"/>
    </location>
</feature>
<evidence type="ECO:0000313" key="3">
    <source>
        <dbReference type="Proteomes" id="UP000275076"/>
    </source>
</evidence>
<dbReference type="RefSeq" id="WP_125563187.1">
    <property type="nucleotide sequence ID" value="NZ_RBVX01000096.1"/>
</dbReference>
<evidence type="ECO:0000256" key="1">
    <source>
        <dbReference type="SAM" id="Phobius"/>
    </source>
</evidence>
<dbReference type="GO" id="GO:0034228">
    <property type="term" value="F:ethanolamine transmembrane transporter activity"/>
    <property type="evidence" value="ECO:0007669"/>
    <property type="project" value="InterPro"/>
</dbReference>
<feature type="transmembrane region" description="Helical" evidence="1">
    <location>
        <begin position="305"/>
        <end position="325"/>
    </location>
</feature>
<feature type="transmembrane region" description="Helical" evidence="1">
    <location>
        <begin position="236"/>
        <end position="258"/>
    </location>
</feature>
<dbReference type="GO" id="GO:0005886">
    <property type="term" value="C:plasma membrane"/>
    <property type="evidence" value="ECO:0007669"/>
    <property type="project" value="TreeGrafter"/>
</dbReference>
<dbReference type="PIRSF" id="PIRSF019466">
    <property type="entry name" value="EutH"/>
    <property type="match status" value="1"/>
</dbReference>
<sequence length="356" mass="38085">MFELQDAILVVLAVFMLIGAFDKVLGNRYGYGEAFERGFSTIGPIAIVMIGMISLAPVLADVLRPLVVPAYQWLGADPAMFATTLLALDMGGYALAGELAETEESARFAGILLGTMLGPTLTFTIPIALSILRKEDHPIFAKGILIGIATIPLGLLAGGMVAGFSIVQMAANIVPILLFSSLIILGLWWKTKRMVQGFQQFGKGVAGFTTIATAVVVFEVLTGWTVVPGMAPSEEGIVTVGLVAFTLAGAFPLVHFVQKHWRKSSIGERFFMNDTAISGWLASLAHVIPMFALNEMKEEGKLMNYAFAVSGAFILGGHLAFTAAVDRDMIVPMLVGKFTGGITAMFAAFWVIKKSR</sequence>
<feature type="transmembrane region" description="Helical" evidence="1">
    <location>
        <begin position="42"/>
        <end position="63"/>
    </location>
</feature>
<gene>
    <name evidence="2" type="ORF">D7Z54_33115</name>
</gene>
<name>A0A428MSF4_9BACI</name>
<dbReference type="OrthoDB" id="9778282at2"/>
<feature type="transmembrane region" description="Helical" evidence="1">
    <location>
        <begin position="170"/>
        <end position="189"/>
    </location>
</feature>
<comment type="caution">
    <text evidence="2">The sequence shown here is derived from an EMBL/GenBank/DDBJ whole genome shotgun (WGS) entry which is preliminary data.</text>
</comment>
<feature type="transmembrane region" description="Helical" evidence="1">
    <location>
        <begin position="201"/>
        <end position="224"/>
    </location>
</feature>
<protein>
    <submittedName>
        <fullName evidence="2">Ethanolamine utilization protein EutH</fullName>
    </submittedName>
</protein>
<dbReference type="Proteomes" id="UP000275076">
    <property type="component" value="Unassembled WGS sequence"/>
</dbReference>
<keyword evidence="1" id="KW-0472">Membrane</keyword>
<keyword evidence="1" id="KW-1133">Transmembrane helix</keyword>